<name>A0A4C1VYE8_EUMVA</name>
<protein>
    <submittedName>
        <fullName evidence="2">Uncharacterized protein</fullName>
    </submittedName>
</protein>
<evidence type="ECO:0000313" key="2">
    <source>
        <dbReference type="EMBL" id="GBP43279.1"/>
    </source>
</evidence>
<sequence>MSPVISRVRRRYNGCPPATRPNKFLFDLTFDLVMYIKAREHGTTLSASVGAVPLCPRPNNVKPIGSDAAAALDRVRRPRRPGLPAHARRAGKYCPEQTSL</sequence>
<accession>A0A4C1VYE8</accession>
<dbReference type="AlphaFoldDB" id="A0A4C1VYE8"/>
<gene>
    <name evidence="2" type="ORF">EVAR_31162_1</name>
</gene>
<feature type="region of interest" description="Disordered" evidence="1">
    <location>
        <begin position="77"/>
        <end position="100"/>
    </location>
</feature>
<comment type="caution">
    <text evidence="2">The sequence shown here is derived from an EMBL/GenBank/DDBJ whole genome shotgun (WGS) entry which is preliminary data.</text>
</comment>
<reference evidence="2 3" key="1">
    <citation type="journal article" date="2019" name="Commun. Biol.">
        <title>The bagworm genome reveals a unique fibroin gene that provides high tensile strength.</title>
        <authorList>
            <person name="Kono N."/>
            <person name="Nakamura H."/>
            <person name="Ohtoshi R."/>
            <person name="Tomita M."/>
            <person name="Numata K."/>
            <person name="Arakawa K."/>
        </authorList>
    </citation>
    <scope>NUCLEOTIDE SEQUENCE [LARGE SCALE GENOMIC DNA]</scope>
</reference>
<keyword evidence="3" id="KW-1185">Reference proteome</keyword>
<feature type="compositionally biased region" description="Basic residues" evidence="1">
    <location>
        <begin position="77"/>
        <end position="91"/>
    </location>
</feature>
<dbReference type="EMBL" id="BGZK01000433">
    <property type="protein sequence ID" value="GBP43279.1"/>
    <property type="molecule type" value="Genomic_DNA"/>
</dbReference>
<proteinExistence type="predicted"/>
<dbReference type="Proteomes" id="UP000299102">
    <property type="component" value="Unassembled WGS sequence"/>
</dbReference>
<organism evidence="2 3">
    <name type="scientific">Eumeta variegata</name>
    <name type="common">Bagworm moth</name>
    <name type="synonym">Eumeta japonica</name>
    <dbReference type="NCBI Taxonomy" id="151549"/>
    <lineage>
        <taxon>Eukaryota</taxon>
        <taxon>Metazoa</taxon>
        <taxon>Ecdysozoa</taxon>
        <taxon>Arthropoda</taxon>
        <taxon>Hexapoda</taxon>
        <taxon>Insecta</taxon>
        <taxon>Pterygota</taxon>
        <taxon>Neoptera</taxon>
        <taxon>Endopterygota</taxon>
        <taxon>Lepidoptera</taxon>
        <taxon>Glossata</taxon>
        <taxon>Ditrysia</taxon>
        <taxon>Tineoidea</taxon>
        <taxon>Psychidae</taxon>
        <taxon>Oiketicinae</taxon>
        <taxon>Eumeta</taxon>
    </lineage>
</organism>
<evidence type="ECO:0000313" key="3">
    <source>
        <dbReference type="Proteomes" id="UP000299102"/>
    </source>
</evidence>
<evidence type="ECO:0000256" key="1">
    <source>
        <dbReference type="SAM" id="MobiDB-lite"/>
    </source>
</evidence>